<dbReference type="Proteomes" id="UP000015525">
    <property type="component" value="Unassembled WGS sequence"/>
</dbReference>
<comment type="caution">
    <text evidence="1">The sequence shown here is derived from an EMBL/GenBank/DDBJ whole genome shotgun (WGS) entry which is preliminary data.</text>
</comment>
<evidence type="ECO:0000313" key="1">
    <source>
        <dbReference type="EMBL" id="EQB14768.1"/>
    </source>
</evidence>
<gene>
    <name evidence="1" type="ORF">L288_01035</name>
</gene>
<proteinExistence type="predicted"/>
<keyword evidence="2" id="KW-1185">Reference proteome</keyword>
<accession>T0HRM5</accession>
<protein>
    <submittedName>
        <fullName evidence="1">Uncharacterized protein</fullName>
    </submittedName>
</protein>
<organism evidence="1 2">
    <name type="scientific">Sphingobium quisquiliarum P25</name>
    <dbReference type="NCBI Taxonomy" id="1329909"/>
    <lineage>
        <taxon>Bacteria</taxon>
        <taxon>Pseudomonadati</taxon>
        <taxon>Pseudomonadota</taxon>
        <taxon>Alphaproteobacteria</taxon>
        <taxon>Sphingomonadales</taxon>
        <taxon>Sphingomonadaceae</taxon>
        <taxon>Sphingobium</taxon>
    </lineage>
</organism>
<dbReference type="EMBL" id="ATHO01000007">
    <property type="protein sequence ID" value="EQB14768.1"/>
    <property type="molecule type" value="Genomic_DNA"/>
</dbReference>
<sequence length="33" mass="3659">MRESSRQLVKSRFGSVLMMAPAGMPLTPMKSAY</sequence>
<dbReference type="PATRIC" id="fig|1329909.3.peg.184"/>
<evidence type="ECO:0000313" key="2">
    <source>
        <dbReference type="Proteomes" id="UP000015525"/>
    </source>
</evidence>
<name>T0HRM5_9SPHN</name>
<dbReference type="AlphaFoldDB" id="T0HRM5"/>
<reference evidence="1 2" key="1">
    <citation type="journal article" date="2013" name="Genome Announc.">
        <title>Draft Genome Sequence of Sphingobium quisquiliarum Strain P25T, a Novel Hexachlorocyclohexane (HCH)-Degrading Bacterium Isolated from an HCH Dumpsite.</title>
        <authorList>
            <person name="Kumar Singh A."/>
            <person name="Sangwan N."/>
            <person name="Sharma A."/>
            <person name="Gupta V."/>
            <person name="Khurana J.P."/>
            <person name="Lal R."/>
        </authorList>
    </citation>
    <scope>NUCLEOTIDE SEQUENCE [LARGE SCALE GENOMIC DNA]</scope>
    <source>
        <strain evidence="1 2">P25</strain>
    </source>
</reference>